<organism evidence="2 3">
    <name type="scientific">Ceutorhynchus assimilis</name>
    <name type="common">cabbage seed weevil</name>
    <dbReference type="NCBI Taxonomy" id="467358"/>
    <lineage>
        <taxon>Eukaryota</taxon>
        <taxon>Metazoa</taxon>
        <taxon>Ecdysozoa</taxon>
        <taxon>Arthropoda</taxon>
        <taxon>Hexapoda</taxon>
        <taxon>Insecta</taxon>
        <taxon>Pterygota</taxon>
        <taxon>Neoptera</taxon>
        <taxon>Endopterygota</taxon>
        <taxon>Coleoptera</taxon>
        <taxon>Polyphaga</taxon>
        <taxon>Cucujiformia</taxon>
        <taxon>Curculionidae</taxon>
        <taxon>Ceutorhynchinae</taxon>
        <taxon>Ceutorhynchus</taxon>
    </lineage>
</organism>
<dbReference type="CDD" id="cd23992">
    <property type="entry name" value="PBP_GOBP"/>
    <property type="match status" value="1"/>
</dbReference>
<dbReference type="SUPFAM" id="SSF47565">
    <property type="entry name" value="Insect pheromone/odorant-binding proteins"/>
    <property type="match status" value="1"/>
</dbReference>
<feature type="chain" id="PRO_5040174133" evidence="1">
    <location>
        <begin position="18"/>
        <end position="147"/>
    </location>
</feature>
<proteinExistence type="predicted"/>
<dbReference type="OrthoDB" id="6595846at2759"/>
<dbReference type="Pfam" id="PF01395">
    <property type="entry name" value="PBP_GOBP"/>
    <property type="match status" value="1"/>
</dbReference>
<evidence type="ECO:0000313" key="3">
    <source>
        <dbReference type="Proteomes" id="UP001152799"/>
    </source>
</evidence>
<dbReference type="Proteomes" id="UP001152799">
    <property type="component" value="Chromosome 11"/>
</dbReference>
<sequence length="147" mass="16337">MKHFILILALFASFAYGLDKAIIDETKAKIGEYGVACIDSEKPTPEDVSALMKHSAPPTRAGRCVLFCVSKKLGLMTEDGQLADIPQSEIIEKIKADDAEVYNKLSQLHDLCKDRVEKSKDGCDASLELFSCTKYEAQKLDIDKLFF</sequence>
<dbReference type="EMBL" id="OU892287">
    <property type="protein sequence ID" value="CAG9761954.1"/>
    <property type="molecule type" value="Genomic_DNA"/>
</dbReference>
<evidence type="ECO:0000256" key="1">
    <source>
        <dbReference type="SAM" id="SignalP"/>
    </source>
</evidence>
<name>A0A9N9QL26_9CUCU</name>
<keyword evidence="1" id="KW-0732">Signal</keyword>
<dbReference type="Gene3D" id="1.10.238.20">
    <property type="entry name" value="Pheromone/general odorant binding protein domain"/>
    <property type="match status" value="1"/>
</dbReference>
<dbReference type="GO" id="GO:0005549">
    <property type="term" value="F:odorant binding"/>
    <property type="evidence" value="ECO:0007669"/>
    <property type="project" value="InterPro"/>
</dbReference>
<feature type="signal peptide" evidence="1">
    <location>
        <begin position="1"/>
        <end position="17"/>
    </location>
</feature>
<dbReference type="SMART" id="SM00708">
    <property type="entry name" value="PhBP"/>
    <property type="match status" value="1"/>
</dbReference>
<evidence type="ECO:0000313" key="2">
    <source>
        <dbReference type="EMBL" id="CAG9761954.1"/>
    </source>
</evidence>
<dbReference type="InterPro" id="IPR036728">
    <property type="entry name" value="PBP_GOBP_sf"/>
</dbReference>
<accession>A0A9N9QL26</accession>
<gene>
    <name evidence="2" type="ORF">CEUTPL_LOCUS2644</name>
</gene>
<reference evidence="2" key="1">
    <citation type="submission" date="2022-01" db="EMBL/GenBank/DDBJ databases">
        <authorList>
            <person name="King R."/>
        </authorList>
    </citation>
    <scope>NUCLEOTIDE SEQUENCE</scope>
</reference>
<dbReference type="AlphaFoldDB" id="A0A9N9QL26"/>
<protein>
    <submittedName>
        <fullName evidence="2">Uncharacterized protein</fullName>
    </submittedName>
</protein>
<keyword evidence="3" id="KW-1185">Reference proteome</keyword>
<dbReference type="InterPro" id="IPR006170">
    <property type="entry name" value="PBP/GOBP"/>
</dbReference>